<dbReference type="AlphaFoldDB" id="A0A849A572"/>
<dbReference type="Gene3D" id="3.90.1150.30">
    <property type="match status" value="1"/>
</dbReference>
<dbReference type="RefSeq" id="WP_171199827.1">
    <property type="nucleotide sequence ID" value="NZ_JABEND010000005.1"/>
</dbReference>
<dbReference type="InterPro" id="IPR058532">
    <property type="entry name" value="YjbR/MT2646/Rv2570-like"/>
</dbReference>
<organism evidence="2 3">
    <name type="scientific">Nakamurella aerolata</name>
    <dbReference type="NCBI Taxonomy" id="1656892"/>
    <lineage>
        <taxon>Bacteria</taxon>
        <taxon>Bacillati</taxon>
        <taxon>Actinomycetota</taxon>
        <taxon>Actinomycetes</taxon>
        <taxon>Nakamurellales</taxon>
        <taxon>Nakamurellaceae</taxon>
        <taxon>Nakamurella</taxon>
    </lineage>
</organism>
<protein>
    <submittedName>
        <fullName evidence="2">MmcQ/YjbR family DNA-binding protein</fullName>
    </submittedName>
</protein>
<dbReference type="InterPro" id="IPR038056">
    <property type="entry name" value="YjbR-like_sf"/>
</dbReference>
<feature type="region of interest" description="Disordered" evidence="1">
    <location>
        <begin position="118"/>
        <end position="141"/>
    </location>
</feature>
<dbReference type="GO" id="GO:0003677">
    <property type="term" value="F:DNA binding"/>
    <property type="evidence" value="ECO:0007669"/>
    <property type="project" value="UniProtKB-KW"/>
</dbReference>
<sequence>MAERPDVPVAVLRRVRAMCRALPECREQDAWVGVRWRVASSTVCHVFGGEDGRIRITFRAEPDEVLALEHMGEPYFRAGWGSNVVGLLLDADTDWGELGELLTDSYLLLAPRRLAEQVQRPAGPQAPTGGSGPARRAPNRH</sequence>
<reference evidence="2 3" key="1">
    <citation type="submission" date="2020-05" db="EMBL/GenBank/DDBJ databases">
        <title>Nakamurella sp. DB0629 isolated from air conditioner.</title>
        <authorList>
            <person name="Kim D.H."/>
            <person name="Kim D.-U."/>
        </authorList>
    </citation>
    <scope>NUCLEOTIDE SEQUENCE [LARGE SCALE GENOMIC DNA]</scope>
    <source>
        <strain evidence="2 3">DB0629</strain>
    </source>
</reference>
<comment type="caution">
    <text evidence="2">The sequence shown here is derived from an EMBL/GenBank/DDBJ whole genome shotgun (WGS) entry which is preliminary data.</text>
</comment>
<evidence type="ECO:0000256" key="1">
    <source>
        <dbReference type="SAM" id="MobiDB-lite"/>
    </source>
</evidence>
<evidence type="ECO:0000313" key="2">
    <source>
        <dbReference type="EMBL" id="NNG36144.1"/>
    </source>
</evidence>
<dbReference type="EMBL" id="JABEND010000005">
    <property type="protein sequence ID" value="NNG36144.1"/>
    <property type="molecule type" value="Genomic_DNA"/>
</dbReference>
<keyword evidence="3" id="KW-1185">Reference proteome</keyword>
<dbReference type="SUPFAM" id="SSF142906">
    <property type="entry name" value="YjbR-like"/>
    <property type="match status" value="1"/>
</dbReference>
<accession>A0A849A572</accession>
<proteinExistence type="predicted"/>
<name>A0A849A572_9ACTN</name>
<gene>
    <name evidence="2" type="ORF">HKD39_10535</name>
</gene>
<evidence type="ECO:0000313" key="3">
    <source>
        <dbReference type="Proteomes" id="UP000562984"/>
    </source>
</evidence>
<dbReference type="Pfam" id="PF04237">
    <property type="entry name" value="YjbR"/>
    <property type="match status" value="1"/>
</dbReference>
<keyword evidence="2" id="KW-0238">DNA-binding</keyword>
<dbReference type="Proteomes" id="UP000562984">
    <property type="component" value="Unassembled WGS sequence"/>
</dbReference>